<keyword evidence="4" id="KW-1185">Reference proteome</keyword>
<name>A0AAU9RDB2_THLAR</name>
<dbReference type="Proteomes" id="UP000836841">
    <property type="component" value="Chromosome 1"/>
</dbReference>
<dbReference type="FunFam" id="3.40.50.1110:FF:000003">
    <property type="entry name" value="GDSL esterase/lipase APG"/>
    <property type="match status" value="3"/>
</dbReference>
<reference evidence="3 4" key="1">
    <citation type="submission" date="2022-03" db="EMBL/GenBank/DDBJ databases">
        <authorList>
            <person name="Nunn A."/>
            <person name="Chopra R."/>
            <person name="Nunn A."/>
            <person name="Contreras Garrido A."/>
        </authorList>
    </citation>
    <scope>NUCLEOTIDE SEQUENCE [LARGE SCALE GENOMIC DNA]</scope>
</reference>
<dbReference type="Pfam" id="PF00657">
    <property type="entry name" value="Lipase_GDSL"/>
    <property type="match status" value="3"/>
</dbReference>
<dbReference type="EMBL" id="OU466857">
    <property type="protein sequence ID" value="CAH2036621.1"/>
    <property type="molecule type" value="Genomic_DNA"/>
</dbReference>
<evidence type="ECO:0000313" key="4">
    <source>
        <dbReference type="Proteomes" id="UP000836841"/>
    </source>
</evidence>
<keyword evidence="2" id="KW-0732">Signal</keyword>
<dbReference type="PROSITE" id="PS01098">
    <property type="entry name" value="LIPASE_GDSL_SER"/>
    <property type="match status" value="3"/>
</dbReference>
<evidence type="ECO:0000256" key="1">
    <source>
        <dbReference type="ARBA" id="ARBA00008668"/>
    </source>
</evidence>
<accession>A0AAU9RDB2</accession>
<dbReference type="PANTHER" id="PTHR45966">
    <property type="entry name" value="GDSL-LIKE LIPASE/ACYLHYDROLASE"/>
    <property type="match status" value="1"/>
</dbReference>
<gene>
    <name evidence="3" type="ORF">TAV2_LOCUS1425</name>
</gene>
<organism evidence="3 4">
    <name type="scientific">Thlaspi arvense</name>
    <name type="common">Field penny-cress</name>
    <dbReference type="NCBI Taxonomy" id="13288"/>
    <lineage>
        <taxon>Eukaryota</taxon>
        <taxon>Viridiplantae</taxon>
        <taxon>Streptophyta</taxon>
        <taxon>Embryophyta</taxon>
        <taxon>Tracheophyta</taxon>
        <taxon>Spermatophyta</taxon>
        <taxon>Magnoliopsida</taxon>
        <taxon>eudicotyledons</taxon>
        <taxon>Gunneridae</taxon>
        <taxon>Pentapetalae</taxon>
        <taxon>rosids</taxon>
        <taxon>malvids</taxon>
        <taxon>Brassicales</taxon>
        <taxon>Brassicaceae</taxon>
        <taxon>Thlaspideae</taxon>
        <taxon>Thlaspi</taxon>
    </lineage>
</organism>
<dbReference type="InterPro" id="IPR001087">
    <property type="entry name" value="GDSL"/>
</dbReference>
<dbReference type="SUPFAM" id="SSF52266">
    <property type="entry name" value="SGNH hydrolase"/>
    <property type="match status" value="3"/>
</dbReference>
<dbReference type="Gene3D" id="3.40.50.1110">
    <property type="entry name" value="SGNH hydrolase"/>
    <property type="match status" value="3"/>
</dbReference>
<dbReference type="InterPro" id="IPR044552">
    <property type="entry name" value="GLIP1-5/GLL25"/>
</dbReference>
<evidence type="ECO:0000313" key="3">
    <source>
        <dbReference type="EMBL" id="CAH2036621.1"/>
    </source>
</evidence>
<dbReference type="CDD" id="cd01837">
    <property type="entry name" value="SGNH_plant_lipase_like"/>
    <property type="match status" value="3"/>
</dbReference>
<sequence>MSSIYKYNTVNMESSRFLSIIFFFYTIILSFRSVSCGDNNDLVTNQAALFVFGDSLFDAGNNNYIDTFSRFRSNIWPYGQTSFKSPTGRISDGRLILDFLAEYAWLPLIPPNLQPGNGKNQFTFGVNFASGGAGALVGTFPGMVINLGTQLKNFKTGEKRLRSELGDSEAKRVFSRAVYLFHIGANDYIYPSLFANSSTMQSNSKEKLTDFVFGNITAVIEEVYNIGGRKFGFLNIGAYDCAPASLIIDRTKIGSCFKPITELINLHNKKLPNVLKRLERDLSGFKYALHDYHTSLSERINYPSKYGFKEGKKACCGSGPLRGINTCGGRVLGGYKLCENVNDYLFFDSFHLTEKAHRQIAELIWSGPSNVTGPYNLKTLFELKILVDSKLCHQKIEGIHKPLVVVANAWAVRKYIELLLVNLILFYTKLLHITNYFCINKNTTFNMESSRLVSVIFFVYTIILSISSINCTVNTNLVTDQAALFVFGDSLFDAGNNNYINTTFQSNFRPYGQTTFKFPTGRVSDGRLIPDFIAENAWLPLIPPNLQPSNNNNQFTYGVSFASAGAGALVETFPGMVIDLETQLISFKNVVRSLRSALGVVEANRVFSRAVYLFSIGSNDYFYPINANSSLFQSNSNEKFADIVISNMTSVIEEVYKMGGRKFGFLNMGAYDCAPAALVLNTTNIGSCYEPLTKLIDLHNKKLSEALRRLQRQLPGFRYALHDYRTSLLERINNPMKYGFKEGNNGCCGSGPFRGINTCGNRMGQSYELCENVTDYLFFDSSHLTEKANRQITDLFWSGPPNKFKRVANIYIKDKASSHAKNRTMESSRLVSIIFFIYAIILSTSSINCTENTNLLTDQAALFVFGDSLFDAGNNNYINTTFQSNFRPYGQTTFKFPTGRVSDGRLIPDFIAENAWLPLIPPNLQPSNDNNQFTYGVSFASAGAGALVETFPGMVIDLGTQLKSFKNVVRSLRSALGDVEANRVFSRAVYLFSIGGNDYFYPINANSSLFESNSNEKFADIVIGNTTSVIEEVYKMGGRKFGFVNVGAYDCAPAALTLNTTNIGSCYEPVTKLIDLHNKKFPDALRRLQRELPGFRYALHDYRTSLLERINNPMKYGFKEGNKACCGSGPFRGINTCGNRMGQSYELCENVTDYLFFDAAHLTEKAHRQITELIWSGPPNVTGPYNLKALFEYN</sequence>
<comment type="similarity">
    <text evidence="1">Belongs to the 'GDSL' lipolytic enzyme family.</text>
</comment>
<dbReference type="AlphaFoldDB" id="A0AAU9RDB2"/>
<dbReference type="InterPro" id="IPR035669">
    <property type="entry name" value="SGNH_plant_lipase-like"/>
</dbReference>
<dbReference type="GO" id="GO:0006629">
    <property type="term" value="P:lipid metabolic process"/>
    <property type="evidence" value="ECO:0007669"/>
    <property type="project" value="InterPro"/>
</dbReference>
<evidence type="ECO:0000256" key="2">
    <source>
        <dbReference type="ARBA" id="ARBA00022729"/>
    </source>
</evidence>
<proteinExistence type="inferred from homology"/>
<dbReference type="InterPro" id="IPR036514">
    <property type="entry name" value="SGNH_hydro_sf"/>
</dbReference>
<dbReference type="PANTHER" id="PTHR45966:SF33">
    <property type="entry name" value="GDSL ESTERASE_LIPASE 3"/>
    <property type="match status" value="1"/>
</dbReference>
<dbReference type="InterPro" id="IPR008265">
    <property type="entry name" value="Lipase_GDSL_AS"/>
</dbReference>
<dbReference type="GO" id="GO:0016298">
    <property type="term" value="F:lipase activity"/>
    <property type="evidence" value="ECO:0007669"/>
    <property type="project" value="InterPro"/>
</dbReference>
<protein>
    <submittedName>
        <fullName evidence="3">Uncharacterized protein</fullName>
    </submittedName>
</protein>